<evidence type="ECO:0000313" key="1">
    <source>
        <dbReference type="EMBL" id="KAH3823902.1"/>
    </source>
</evidence>
<comment type="caution">
    <text evidence="1">The sequence shown here is derived from an EMBL/GenBank/DDBJ whole genome shotgun (WGS) entry which is preliminary data.</text>
</comment>
<sequence length="51" mass="6011">MKSSNMTPLPSRQHNWNITMQTSQQDFFTWQSTQQNSIYVQSSQKDAITMQ</sequence>
<reference evidence="1" key="1">
    <citation type="journal article" date="2019" name="bioRxiv">
        <title>The Genome of the Zebra Mussel, Dreissena polymorpha: A Resource for Invasive Species Research.</title>
        <authorList>
            <person name="McCartney M.A."/>
            <person name="Auch B."/>
            <person name="Kono T."/>
            <person name="Mallez S."/>
            <person name="Zhang Y."/>
            <person name="Obille A."/>
            <person name="Becker A."/>
            <person name="Abrahante J.E."/>
            <person name="Garbe J."/>
            <person name="Badalamenti J.P."/>
            <person name="Herman A."/>
            <person name="Mangelson H."/>
            <person name="Liachko I."/>
            <person name="Sullivan S."/>
            <person name="Sone E.D."/>
            <person name="Koren S."/>
            <person name="Silverstein K.A.T."/>
            <person name="Beckman K.B."/>
            <person name="Gohl D.M."/>
        </authorList>
    </citation>
    <scope>NUCLEOTIDE SEQUENCE</scope>
    <source>
        <strain evidence="1">Duluth1</strain>
        <tissue evidence="1">Whole animal</tissue>
    </source>
</reference>
<keyword evidence="2" id="KW-1185">Reference proteome</keyword>
<protein>
    <submittedName>
        <fullName evidence="1">Uncharacterized protein</fullName>
    </submittedName>
</protein>
<accession>A0A9D4GVZ2</accession>
<evidence type="ECO:0000313" key="2">
    <source>
        <dbReference type="Proteomes" id="UP000828390"/>
    </source>
</evidence>
<proteinExistence type="predicted"/>
<reference evidence="1" key="2">
    <citation type="submission" date="2020-11" db="EMBL/GenBank/DDBJ databases">
        <authorList>
            <person name="McCartney M.A."/>
            <person name="Auch B."/>
            <person name="Kono T."/>
            <person name="Mallez S."/>
            <person name="Becker A."/>
            <person name="Gohl D.M."/>
            <person name="Silverstein K.A.T."/>
            <person name="Koren S."/>
            <person name="Bechman K.B."/>
            <person name="Herman A."/>
            <person name="Abrahante J.E."/>
            <person name="Garbe J."/>
        </authorList>
    </citation>
    <scope>NUCLEOTIDE SEQUENCE</scope>
    <source>
        <strain evidence="1">Duluth1</strain>
        <tissue evidence="1">Whole animal</tissue>
    </source>
</reference>
<dbReference type="EMBL" id="JAIWYP010000005">
    <property type="protein sequence ID" value="KAH3823902.1"/>
    <property type="molecule type" value="Genomic_DNA"/>
</dbReference>
<organism evidence="1 2">
    <name type="scientific">Dreissena polymorpha</name>
    <name type="common">Zebra mussel</name>
    <name type="synonym">Mytilus polymorpha</name>
    <dbReference type="NCBI Taxonomy" id="45954"/>
    <lineage>
        <taxon>Eukaryota</taxon>
        <taxon>Metazoa</taxon>
        <taxon>Spiralia</taxon>
        <taxon>Lophotrochozoa</taxon>
        <taxon>Mollusca</taxon>
        <taxon>Bivalvia</taxon>
        <taxon>Autobranchia</taxon>
        <taxon>Heteroconchia</taxon>
        <taxon>Euheterodonta</taxon>
        <taxon>Imparidentia</taxon>
        <taxon>Neoheterodontei</taxon>
        <taxon>Myida</taxon>
        <taxon>Dreissenoidea</taxon>
        <taxon>Dreissenidae</taxon>
        <taxon>Dreissena</taxon>
    </lineage>
</organism>
<gene>
    <name evidence="1" type="ORF">DPMN_125727</name>
</gene>
<name>A0A9D4GVZ2_DREPO</name>
<dbReference type="Proteomes" id="UP000828390">
    <property type="component" value="Unassembled WGS sequence"/>
</dbReference>
<dbReference type="AlphaFoldDB" id="A0A9D4GVZ2"/>